<feature type="non-terminal residue" evidence="9">
    <location>
        <position position="104"/>
    </location>
</feature>
<organism evidence="9 10">
    <name type="scientific">Columbina picui</name>
    <name type="common">Picui ground-dove</name>
    <dbReference type="NCBI Taxonomy" id="115618"/>
    <lineage>
        <taxon>Eukaryota</taxon>
        <taxon>Metazoa</taxon>
        <taxon>Chordata</taxon>
        <taxon>Craniata</taxon>
        <taxon>Vertebrata</taxon>
        <taxon>Euteleostomi</taxon>
        <taxon>Archelosauria</taxon>
        <taxon>Archosauria</taxon>
        <taxon>Dinosauria</taxon>
        <taxon>Saurischia</taxon>
        <taxon>Theropoda</taxon>
        <taxon>Coelurosauria</taxon>
        <taxon>Aves</taxon>
        <taxon>Neognathae</taxon>
        <taxon>Neoaves</taxon>
        <taxon>Columbimorphae</taxon>
        <taxon>Columbiformes</taxon>
        <taxon>Columbidae</taxon>
        <taxon>Columbina</taxon>
    </lineage>
</organism>
<accession>A0A7K4SI72</accession>
<evidence type="ECO:0000313" key="10">
    <source>
        <dbReference type="Proteomes" id="UP000530263"/>
    </source>
</evidence>
<dbReference type="InterPro" id="IPR036179">
    <property type="entry name" value="Ig-like_dom_sf"/>
</dbReference>
<proteinExistence type="predicted"/>
<dbReference type="SMART" id="SM00406">
    <property type="entry name" value="IGv"/>
    <property type="match status" value="1"/>
</dbReference>
<evidence type="ECO:0000256" key="7">
    <source>
        <dbReference type="SAM" id="MobiDB-lite"/>
    </source>
</evidence>
<gene>
    <name evidence="9" type="primary">Trav4_7</name>
    <name evidence="9" type="ORF">COLPIC_R02755</name>
</gene>
<dbReference type="InterPro" id="IPR013783">
    <property type="entry name" value="Ig-like_fold"/>
</dbReference>
<protein>
    <submittedName>
        <fullName evidence="9">TVA4 protein</fullName>
    </submittedName>
</protein>
<dbReference type="PANTHER" id="PTHR19343">
    <property type="entry name" value="T CELL RECEPTOR ALPHA VARIABLE 1-2"/>
    <property type="match status" value="1"/>
</dbReference>
<dbReference type="GO" id="GO:0042605">
    <property type="term" value="F:peptide antigen binding"/>
    <property type="evidence" value="ECO:0007669"/>
    <property type="project" value="TreeGrafter"/>
</dbReference>
<reference evidence="9 10" key="1">
    <citation type="submission" date="2019-09" db="EMBL/GenBank/DDBJ databases">
        <title>Bird 10,000 Genomes (B10K) Project - Family phase.</title>
        <authorList>
            <person name="Zhang G."/>
        </authorList>
    </citation>
    <scope>NUCLEOTIDE SEQUENCE [LARGE SCALE GENOMIC DNA]</scope>
    <source>
        <strain evidence="9">B10K-DU-021-26</strain>
        <tissue evidence="9">Mixed tissue sample</tissue>
    </source>
</reference>
<dbReference type="SUPFAM" id="SSF48726">
    <property type="entry name" value="Immunoglobulin"/>
    <property type="match status" value="1"/>
</dbReference>
<evidence type="ECO:0000256" key="5">
    <source>
        <dbReference type="ARBA" id="ARBA00023319"/>
    </source>
</evidence>
<feature type="non-terminal residue" evidence="9">
    <location>
        <position position="1"/>
    </location>
</feature>
<dbReference type="EMBL" id="VYZG01006796">
    <property type="protein sequence ID" value="NWQ84707.1"/>
    <property type="molecule type" value="Genomic_DNA"/>
</dbReference>
<feature type="region of interest" description="Disordered" evidence="7">
    <location>
        <begin position="1"/>
        <end position="22"/>
    </location>
</feature>
<dbReference type="Gene3D" id="2.60.40.10">
    <property type="entry name" value="Immunoglobulins"/>
    <property type="match status" value="1"/>
</dbReference>
<dbReference type="InterPro" id="IPR013106">
    <property type="entry name" value="Ig_V-set"/>
</dbReference>
<keyword evidence="6" id="KW-1279">T cell receptor</keyword>
<feature type="domain" description="Ig-like" evidence="8">
    <location>
        <begin position="12"/>
        <end position="104"/>
    </location>
</feature>
<evidence type="ECO:0000256" key="3">
    <source>
        <dbReference type="ARBA" id="ARBA00023130"/>
    </source>
</evidence>
<dbReference type="GO" id="GO:0002250">
    <property type="term" value="P:adaptive immune response"/>
    <property type="evidence" value="ECO:0007669"/>
    <property type="project" value="UniProtKB-KW"/>
</dbReference>
<keyword evidence="1" id="KW-0732">Signal</keyword>
<evidence type="ECO:0000313" key="9">
    <source>
        <dbReference type="EMBL" id="NWQ84707.1"/>
    </source>
</evidence>
<dbReference type="OrthoDB" id="9631130at2759"/>
<dbReference type="Proteomes" id="UP000530263">
    <property type="component" value="Unassembled WGS sequence"/>
</dbReference>
<keyword evidence="4" id="KW-0675">Receptor</keyword>
<evidence type="ECO:0000256" key="4">
    <source>
        <dbReference type="ARBA" id="ARBA00023170"/>
    </source>
</evidence>
<dbReference type="Pfam" id="PF07686">
    <property type="entry name" value="V-set"/>
    <property type="match status" value="1"/>
</dbReference>
<keyword evidence="2" id="KW-0391">Immunity</keyword>
<dbReference type="PANTHER" id="PTHR19343:SF13">
    <property type="entry name" value="T CELL RECEPTOR ALPHA VARIABLE 21"/>
    <property type="match status" value="1"/>
</dbReference>
<dbReference type="InterPro" id="IPR051006">
    <property type="entry name" value="TCR_variable_domain"/>
</dbReference>
<dbReference type="InterPro" id="IPR007110">
    <property type="entry name" value="Ig-like_dom"/>
</dbReference>
<comment type="caution">
    <text evidence="9">The sequence shown here is derived from an EMBL/GenBank/DDBJ whole genome shotgun (WGS) entry which is preliminary data.</text>
</comment>
<dbReference type="GO" id="GO:0042101">
    <property type="term" value="C:T cell receptor complex"/>
    <property type="evidence" value="ECO:0007669"/>
    <property type="project" value="UniProtKB-KW"/>
</dbReference>
<evidence type="ECO:0000256" key="2">
    <source>
        <dbReference type="ARBA" id="ARBA00022859"/>
    </source>
</evidence>
<evidence type="ECO:0000256" key="1">
    <source>
        <dbReference type="ARBA" id="ARBA00022729"/>
    </source>
</evidence>
<keyword evidence="5" id="KW-0393">Immunoglobulin domain</keyword>
<evidence type="ECO:0000256" key="6">
    <source>
        <dbReference type="ARBA" id="ARBA00043266"/>
    </source>
</evidence>
<name>A0A7K4SI72_COLPI</name>
<evidence type="ECO:0000259" key="8">
    <source>
        <dbReference type="PROSITE" id="PS50835"/>
    </source>
</evidence>
<keyword evidence="10" id="KW-1185">Reference proteome</keyword>
<dbReference type="AlphaFoldDB" id="A0A7K4SI72"/>
<sequence length="104" mass="11142">FFFSSAVSTGRAQVQQEPSAETSEGIGISINCSHPNMQTGDFILWYRLLPGRGPELLVSGIKGSKALSDPPGRLSVAADRRSSALWLARPRRGDAAVYYCAVGD</sequence>
<keyword evidence="3" id="KW-1064">Adaptive immunity</keyword>
<dbReference type="PROSITE" id="PS50835">
    <property type="entry name" value="IG_LIKE"/>
    <property type="match status" value="1"/>
</dbReference>